<dbReference type="Pfam" id="PF13519">
    <property type="entry name" value="VWA_2"/>
    <property type="match status" value="1"/>
</dbReference>
<feature type="chain" id="PRO_5035287083" description="VWFA domain-containing protein" evidence="7">
    <location>
        <begin position="26"/>
        <end position="632"/>
    </location>
</feature>
<dbReference type="Proteomes" id="UP000601223">
    <property type="component" value="Unassembled WGS sequence"/>
</dbReference>
<dbReference type="InterPro" id="IPR042094">
    <property type="entry name" value="T2SS_GspF_sf"/>
</dbReference>
<dbReference type="Pfam" id="PF00482">
    <property type="entry name" value="T2SSF"/>
    <property type="match status" value="1"/>
</dbReference>
<comment type="subcellular location">
    <subcellularLocation>
        <location evidence="1">Cell membrane</location>
        <topology evidence="1">Multi-pass membrane protein</topology>
    </subcellularLocation>
</comment>
<feature type="transmembrane region" description="Helical" evidence="6">
    <location>
        <begin position="406"/>
        <end position="424"/>
    </location>
</feature>
<protein>
    <recommendedName>
        <fullName evidence="8">VWFA domain-containing protein</fullName>
    </recommendedName>
</protein>
<dbReference type="InterPro" id="IPR002035">
    <property type="entry name" value="VWF_A"/>
</dbReference>
<keyword evidence="5 6" id="KW-0472">Membrane</keyword>
<sequence length="632" mass="65758">MRRMLTVLPAAAAALLLGVGAPAVAAAPALTVSGLRQEAGLVEFYLSAVDLPAGRSLGQVSVSADGQDLRVAAQEVVATATAATPRRGVVLVLDTSGSMAGEPIKAAQEAARGFLRTVPADVEIGVITAGAPAAVLQKATKDRTAALRAVDGLAAKGETALYDGVRLASVMLGGGKWGQRRIVALSDGADTASTSNLAAVQKAVGTIPVDTIAFKTPDTTANVLAGLATGTGGTARTAADAAALSAAFAEASGSFSANLLVRVDVPAALSGRQTRLAVTAGGVTTEVPVTFAVDTKAAGPLVGKPAAPPAPWWLWAVAGLVFLALLGVALLVVTPVMSASERRRRLAQVEQFTMPVRRSGPAGDANSQVAAAALALSEQVVKSANAEGRLALQLDRAGMRLRPHEWLLLRAAVSLVVALLLGLLLGPVPALLLGPVFGWALTALYHRNRAAKRVSAFRELLPDALQLVVGSLRSGFSLTQAVEAMSRELPNPIAAEFGRALGETRLGVDIEDALDRVATRMRSQELSWAVVAVRVQREVGGNLAEVLTTTVESMREREELYREVRSLSAEGRLSAWVLLGLPIGLALFMIFLRGDYIRPLYTHPLGIMMSIVGVVLISVGGFWLSRMIRIEV</sequence>
<dbReference type="Gene3D" id="1.20.81.30">
    <property type="entry name" value="Type II secretion system (T2SS), domain F"/>
    <property type="match status" value="1"/>
</dbReference>
<reference evidence="9 10" key="1">
    <citation type="submission" date="2021-01" db="EMBL/GenBank/DDBJ databases">
        <title>Whole genome shotgun sequence of Catellatospora bangladeshensis NBRC 107357.</title>
        <authorList>
            <person name="Komaki H."/>
            <person name="Tamura T."/>
        </authorList>
    </citation>
    <scope>NUCLEOTIDE SEQUENCE [LARGE SCALE GENOMIC DNA]</scope>
    <source>
        <strain evidence="9 10">NBRC 107357</strain>
    </source>
</reference>
<name>A0A8J3JPH4_9ACTN</name>
<dbReference type="CDD" id="cd00198">
    <property type="entry name" value="vWFA"/>
    <property type="match status" value="1"/>
</dbReference>
<dbReference type="SUPFAM" id="SSF53300">
    <property type="entry name" value="vWA-like"/>
    <property type="match status" value="1"/>
</dbReference>
<dbReference type="PANTHER" id="PTHR35007:SF1">
    <property type="entry name" value="PILUS ASSEMBLY PROTEIN"/>
    <property type="match status" value="1"/>
</dbReference>
<feature type="transmembrane region" description="Helical" evidence="6">
    <location>
        <begin position="430"/>
        <end position="446"/>
    </location>
</feature>
<evidence type="ECO:0000259" key="8">
    <source>
        <dbReference type="PROSITE" id="PS50234"/>
    </source>
</evidence>
<keyword evidence="7" id="KW-0732">Signal</keyword>
<accession>A0A8J3JPH4</accession>
<dbReference type="GO" id="GO:0005886">
    <property type="term" value="C:plasma membrane"/>
    <property type="evidence" value="ECO:0007669"/>
    <property type="project" value="UniProtKB-SubCell"/>
</dbReference>
<dbReference type="PANTHER" id="PTHR35007">
    <property type="entry name" value="INTEGRAL MEMBRANE PROTEIN-RELATED"/>
    <property type="match status" value="1"/>
</dbReference>
<dbReference type="InterPro" id="IPR036465">
    <property type="entry name" value="vWFA_dom_sf"/>
</dbReference>
<evidence type="ECO:0000256" key="3">
    <source>
        <dbReference type="ARBA" id="ARBA00022692"/>
    </source>
</evidence>
<evidence type="ECO:0000256" key="7">
    <source>
        <dbReference type="SAM" id="SignalP"/>
    </source>
</evidence>
<keyword evidence="4 6" id="KW-1133">Transmembrane helix</keyword>
<comment type="caution">
    <text evidence="9">The sequence shown here is derived from an EMBL/GenBank/DDBJ whole genome shotgun (WGS) entry which is preliminary data.</text>
</comment>
<feature type="transmembrane region" description="Helical" evidence="6">
    <location>
        <begin position="604"/>
        <end position="624"/>
    </location>
</feature>
<feature type="signal peptide" evidence="7">
    <location>
        <begin position="1"/>
        <end position="25"/>
    </location>
</feature>
<evidence type="ECO:0000256" key="1">
    <source>
        <dbReference type="ARBA" id="ARBA00004651"/>
    </source>
</evidence>
<evidence type="ECO:0000313" key="9">
    <source>
        <dbReference type="EMBL" id="GIF84502.1"/>
    </source>
</evidence>
<keyword evidence="3 6" id="KW-0812">Transmembrane</keyword>
<dbReference type="AlphaFoldDB" id="A0A8J3JPH4"/>
<dbReference type="EMBL" id="BONF01000038">
    <property type="protein sequence ID" value="GIF84502.1"/>
    <property type="molecule type" value="Genomic_DNA"/>
</dbReference>
<dbReference type="Gene3D" id="3.40.50.410">
    <property type="entry name" value="von Willebrand factor, type A domain"/>
    <property type="match status" value="1"/>
</dbReference>
<evidence type="ECO:0000256" key="5">
    <source>
        <dbReference type="ARBA" id="ARBA00023136"/>
    </source>
</evidence>
<feature type="transmembrane region" description="Helical" evidence="6">
    <location>
        <begin position="573"/>
        <end position="592"/>
    </location>
</feature>
<organism evidence="9 10">
    <name type="scientific">Catellatospora bangladeshensis</name>
    <dbReference type="NCBI Taxonomy" id="310355"/>
    <lineage>
        <taxon>Bacteria</taxon>
        <taxon>Bacillati</taxon>
        <taxon>Actinomycetota</taxon>
        <taxon>Actinomycetes</taxon>
        <taxon>Micromonosporales</taxon>
        <taxon>Micromonosporaceae</taxon>
        <taxon>Catellatospora</taxon>
    </lineage>
</organism>
<evidence type="ECO:0000256" key="4">
    <source>
        <dbReference type="ARBA" id="ARBA00022989"/>
    </source>
</evidence>
<keyword evidence="2" id="KW-1003">Cell membrane</keyword>
<feature type="domain" description="VWFA" evidence="8">
    <location>
        <begin position="88"/>
        <end position="251"/>
    </location>
</feature>
<dbReference type="SMART" id="SM00327">
    <property type="entry name" value="VWA"/>
    <property type="match status" value="1"/>
</dbReference>
<gene>
    <name evidence="9" type="ORF">Cba03nite_58510</name>
</gene>
<evidence type="ECO:0000256" key="6">
    <source>
        <dbReference type="SAM" id="Phobius"/>
    </source>
</evidence>
<proteinExistence type="predicted"/>
<evidence type="ECO:0000256" key="2">
    <source>
        <dbReference type="ARBA" id="ARBA00022475"/>
    </source>
</evidence>
<feature type="transmembrane region" description="Helical" evidence="6">
    <location>
        <begin position="312"/>
        <end position="336"/>
    </location>
</feature>
<evidence type="ECO:0000313" key="10">
    <source>
        <dbReference type="Proteomes" id="UP000601223"/>
    </source>
</evidence>
<dbReference type="InterPro" id="IPR018076">
    <property type="entry name" value="T2SS_GspF_dom"/>
</dbReference>
<keyword evidence="10" id="KW-1185">Reference proteome</keyword>
<dbReference type="RefSeq" id="WP_203752871.1">
    <property type="nucleotide sequence ID" value="NZ_BONF01000038.1"/>
</dbReference>
<dbReference type="PROSITE" id="PS50234">
    <property type="entry name" value="VWFA"/>
    <property type="match status" value="1"/>
</dbReference>